<gene>
    <name evidence="2" type="ORF">P691DRAFT_323479</name>
</gene>
<comment type="caution">
    <text evidence="2">The sequence shown here is derived from an EMBL/GenBank/DDBJ whole genome shotgun (WGS) entry which is preliminary data.</text>
</comment>
<feature type="region of interest" description="Disordered" evidence="1">
    <location>
        <begin position="69"/>
        <end position="149"/>
    </location>
</feature>
<feature type="compositionally biased region" description="Pro residues" evidence="1">
    <location>
        <begin position="394"/>
        <end position="405"/>
    </location>
</feature>
<evidence type="ECO:0000313" key="3">
    <source>
        <dbReference type="Proteomes" id="UP000807342"/>
    </source>
</evidence>
<evidence type="ECO:0000313" key="2">
    <source>
        <dbReference type="EMBL" id="KAF9444742.1"/>
    </source>
</evidence>
<feature type="region of interest" description="Disordered" evidence="1">
    <location>
        <begin position="379"/>
        <end position="410"/>
    </location>
</feature>
<reference evidence="2" key="1">
    <citation type="submission" date="2020-11" db="EMBL/GenBank/DDBJ databases">
        <authorList>
            <consortium name="DOE Joint Genome Institute"/>
            <person name="Ahrendt S."/>
            <person name="Riley R."/>
            <person name="Andreopoulos W."/>
            <person name="Labutti K."/>
            <person name="Pangilinan J."/>
            <person name="Ruiz-Duenas F.J."/>
            <person name="Barrasa J.M."/>
            <person name="Sanchez-Garcia M."/>
            <person name="Camarero S."/>
            <person name="Miyauchi S."/>
            <person name="Serrano A."/>
            <person name="Linde D."/>
            <person name="Babiker R."/>
            <person name="Drula E."/>
            <person name="Ayuso-Fernandez I."/>
            <person name="Pacheco R."/>
            <person name="Padilla G."/>
            <person name="Ferreira P."/>
            <person name="Barriuso J."/>
            <person name="Kellner H."/>
            <person name="Castanera R."/>
            <person name="Alfaro M."/>
            <person name="Ramirez L."/>
            <person name="Pisabarro A.G."/>
            <person name="Kuo A."/>
            <person name="Tritt A."/>
            <person name="Lipzen A."/>
            <person name="He G."/>
            <person name="Yan M."/>
            <person name="Ng V."/>
            <person name="Cullen D."/>
            <person name="Martin F."/>
            <person name="Rosso M.-N."/>
            <person name="Henrissat B."/>
            <person name="Hibbett D."/>
            <person name="Martinez A.T."/>
            <person name="Grigoriev I.V."/>
        </authorList>
    </citation>
    <scope>NUCLEOTIDE SEQUENCE</scope>
    <source>
        <strain evidence="2">MF-IS2</strain>
    </source>
</reference>
<evidence type="ECO:0000256" key="1">
    <source>
        <dbReference type="SAM" id="MobiDB-lite"/>
    </source>
</evidence>
<dbReference type="OrthoDB" id="2973373at2759"/>
<keyword evidence="3" id="KW-1185">Reference proteome</keyword>
<dbReference type="AlphaFoldDB" id="A0A9P6BYX1"/>
<name>A0A9P6BYX1_9AGAR</name>
<accession>A0A9P6BYX1</accession>
<sequence>MAQPQNQPLVRLTKADLIVLAQNLRLNPQGTVKDLRLRIRTHLLQDPNLQKNPTYQHLLPQSIIRRQVTVKHRATRAQNHREDSQPQDSPPSDGGFPEWNGIPQLSPPPNPFKPVVVRPTPRRTNSPTHNRYISTRQERTPSLTLSAAQPPVSLFVRELHQPTPLRDDSPRPHPARDNFDFGNSDLNDPFLDDFEPTKLAPAQPSKGRPAIVPGLEGQPWPFVVPDTIREKMEQGWHEHVALTYLTDRFCVPGSDLEIRGQQYTVDDVTGTHISVDKPLVDTDENRISFDEWHQAWLRLLDLISTYTPSIHSAWKAHYERILMAPDRASNWYTWRDYDIEIRKQSLYIPIDPRCFHQRIWSHLDSENTIKHALQLIQHPAPRPSPNYQRQYPNRPFPGSPCPAPTPNNTFGGPSQANWRPPIRCFFCGDSSHGSRNCLATIQINGRPLILLRSGAKGRRCDEQGLSYCFSFNGISGCRIPDCNRKHWCSLCRDLNHGAQICPSI</sequence>
<protein>
    <recommendedName>
        <fullName evidence="4">CCHC-type domain-containing protein</fullName>
    </recommendedName>
</protein>
<proteinExistence type="predicted"/>
<organism evidence="2 3">
    <name type="scientific">Macrolepiota fuliginosa MF-IS2</name>
    <dbReference type="NCBI Taxonomy" id="1400762"/>
    <lineage>
        <taxon>Eukaryota</taxon>
        <taxon>Fungi</taxon>
        <taxon>Dikarya</taxon>
        <taxon>Basidiomycota</taxon>
        <taxon>Agaricomycotina</taxon>
        <taxon>Agaricomycetes</taxon>
        <taxon>Agaricomycetidae</taxon>
        <taxon>Agaricales</taxon>
        <taxon>Agaricineae</taxon>
        <taxon>Agaricaceae</taxon>
        <taxon>Macrolepiota</taxon>
    </lineage>
</organism>
<feature type="compositionally biased region" description="Polar residues" evidence="1">
    <location>
        <begin position="122"/>
        <end position="147"/>
    </location>
</feature>
<feature type="compositionally biased region" description="Basic and acidic residues" evidence="1">
    <location>
        <begin position="161"/>
        <end position="179"/>
    </location>
</feature>
<feature type="region of interest" description="Disordered" evidence="1">
    <location>
        <begin position="161"/>
        <end position="213"/>
    </location>
</feature>
<dbReference type="EMBL" id="MU151351">
    <property type="protein sequence ID" value="KAF9444742.1"/>
    <property type="molecule type" value="Genomic_DNA"/>
</dbReference>
<evidence type="ECO:0008006" key="4">
    <source>
        <dbReference type="Google" id="ProtNLM"/>
    </source>
</evidence>
<dbReference type="Proteomes" id="UP000807342">
    <property type="component" value="Unassembled WGS sequence"/>
</dbReference>